<dbReference type="PANTHER" id="PTHR30151:SF20">
    <property type="entry name" value="ABC TRANSPORTER PERMEASE PROTEIN HI_0355-RELATED"/>
    <property type="match status" value="1"/>
</dbReference>
<keyword evidence="4 7" id="KW-0812">Transmembrane</keyword>
<evidence type="ECO:0000256" key="6">
    <source>
        <dbReference type="ARBA" id="ARBA00023136"/>
    </source>
</evidence>
<evidence type="ECO:0000256" key="5">
    <source>
        <dbReference type="ARBA" id="ARBA00022989"/>
    </source>
</evidence>
<accession>A0A2P2C410</accession>
<evidence type="ECO:0000256" key="7">
    <source>
        <dbReference type="SAM" id="Phobius"/>
    </source>
</evidence>
<feature type="transmembrane region" description="Helical" evidence="7">
    <location>
        <begin position="156"/>
        <end position="175"/>
    </location>
</feature>
<evidence type="ECO:0000259" key="8">
    <source>
        <dbReference type="PROSITE" id="PS50928"/>
    </source>
</evidence>
<evidence type="ECO:0000256" key="4">
    <source>
        <dbReference type="ARBA" id="ARBA00022692"/>
    </source>
</evidence>
<keyword evidence="5 7" id="KW-1133">Transmembrane helix</keyword>
<keyword evidence="2" id="KW-0813">Transport</keyword>
<evidence type="ECO:0000256" key="3">
    <source>
        <dbReference type="ARBA" id="ARBA00022475"/>
    </source>
</evidence>
<gene>
    <name evidence="9" type="ORF">NOCA2360020</name>
</gene>
<feature type="domain" description="ABC transmembrane type-1" evidence="8">
    <location>
        <begin position="90"/>
        <end position="270"/>
    </location>
</feature>
<comment type="subcellular location">
    <subcellularLocation>
        <location evidence="1">Cell membrane</location>
        <topology evidence="1">Multi-pass membrane protein</topology>
    </subcellularLocation>
</comment>
<proteinExistence type="predicted"/>
<organism evidence="9">
    <name type="scientific">metagenome</name>
    <dbReference type="NCBI Taxonomy" id="256318"/>
    <lineage>
        <taxon>unclassified sequences</taxon>
        <taxon>metagenomes</taxon>
    </lineage>
</organism>
<dbReference type="AlphaFoldDB" id="A0A2P2C410"/>
<dbReference type="EMBL" id="CZKA01000030">
    <property type="protein sequence ID" value="CUR56711.1"/>
    <property type="molecule type" value="Genomic_DNA"/>
</dbReference>
<feature type="transmembrane region" description="Helical" evidence="7">
    <location>
        <begin position="125"/>
        <end position="150"/>
    </location>
</feature>
<dbReference type="PROSITE" id="PS50928">
    <property type="entry name" value="ABC_TM1"/>
    <property type="match status" value="1"/>
</dbReference>
<keyword evidence="6 7" id="KW-0472">Membrane</keyword>
<sequence length="290" mass="31122">MTNTDTVERVAAVKESALAGTTSGAVARLRGGKWGALIFRGVAPLIVLVLLVLAWHAAVEIKNFSPTVLPSPKRVWDATIEDRANLWSNTVPTLKVTLLGLAVSVAVSVVLATMLSFVGTLRTAFLPLLVGAQSIPVIVMAPLFVIWFGFGMGPKIGLIAIFTTLPMTISLLQGFMSADPDAATLMRSMGASRVQVFLRLQVPTSLPFFFAGLRMVASYAVLAAIFAETVGAFNGLGLYMATQKNLLRTDLVLAATIITIVVGLVLFASTYLLEALAMPWERRRRAMRSE</sequence>
<dbReference type="PANTHER" id="PTHR30151">
    <property type="entry name" value="ALKANE SULFONATE ABC TRANSPORTER-RELATED, MEMBRANE SUBUNIT"/>
    <property type="match status" value="1"/>
</dbReference>
<reference evidence="9" key="1">
    <citation type="submission" date="2015-08" db="EMBL/GenBank/DDBJ databases">
        <authorList>
            <person name="Babu N.S."/>
            <person name="Beckwith C.J."/>
            <person name="Beseler K.G."/>
            <person name="Brison A."/>
            <person name="Carone J.V."/>
            <person name="Caskin T.P."/>
            <person name="Diamond M."/>
            <person name="Durham M.E."/>
            <person name="Foxe J.M."/>
            <person name="Go M."/>
            <person name="Henderson B.A."/>
            <person name="Jones I.B."/>
            <person name="McGettigan J.A."/>
            <person name="Micheletti S.J."/>
            <person name="Nasrallah M.E."/>
            <person name="Ortiz D."/>
            <person name="Piller C.R."/>
            <person name="Privatt S.R."/>
            <person name="Schneider S.L."/>
            <person name="Sharp S."/>
            <person name="Smith T.C."/>
            <person name="Stanton J.D."/>
            <person name="Ullery H.E."/>
            <person name="Wilson R.J."/>
            <person name="Serrano M.G."/>
            <person name="Buck G."/>
            <person name="Lee V."/>
            <person name="Wang Y."/>
            <person name="Carvalho R."/>
            <person name="Voegtly L."/>
            <person name="Shi R."/>
            <person name="Duckworth R."/>
            <person name="Johnson A."/>
            <person name="Loviza R."/>
            <person name="Walstead R."/>
            <person name="Shah Z."/>
            <person name="Kiflezghi M."/>
            <person name="Wade K."/>
            <person name="Ball S.L."/>
            <person name="Bradley K.W."/>
            <person name="Asai D.J."/>
            <person name="Bowman C.A."/>
            <person name="Russell D.A."/>
            <person name="Pope W.H."/>
            <person name="Jacobs-Sera D."/>
            <person name="Hendrix R.W."/>
            <person name="Hatfull G.F."/>
        </authorList>
    </citation>
    <scope>NUCLEOTIDE SEQUENCE</scope>
</reference>
<dbReference type="SUPFAM" id="SSF161098">
    <property type="entry name" value="MetI-like"/>
    <property type="match status" value="1"/>
</dbReference>
<protein>
    <submittedName>
        <fullName evidence="9">Putative ABC-type transporter, permease protein</fullName>
    </submittedName>
</protein>
<dbReference type="InterPro" id="IPR035906">
    <property type="entry name" value="MetI-like_sf"/>
</dbReference>
<dbReference type="CDD" id="cd06261">
    <property type="entry name" value="TM_PBP2"/>
    <property type="match status" value="1"/>
</dbReference>
<feature type="transmembrane region" description="Helical" evidence="7">
    <location>
        <begin position="251"/>
        <end position="273"/>
    </location>
</feature>
<evidence type="ECO:0000313" key="9">
    <source>
        <dbReference type="EMBL" id="CUR56711.1"/>
    </source>
</evidence>
<dbReference type="GO" id="GO:0005886">
    <property type="term" value="C:plasma membrane"/>
    <property type="evidence" value="ECO:0007669"/>
    <property type="project" value="UniProtKB-SubCell"/>
</dbReference>
<feature type="transmembrane region" description="Helical" evidence="7">
    <location>
        <begin position="37"/>
        <end position="58"/>
    </location>
</feature>
<evidence type="ECO:0000256" key="1">
    <source>
        <dbReference type="ARBA" id="ARBA00004651"/>
    </source>
</evidence>
<dbReference type="Gene3D" id="1.10.3720.10">
    <property type="entry name" value="MetI-like"/>
    <property type="match status" value="1"/>
</dbReference>
<feature type="transmembrane region" description="Helical" evidence="7">
    <location>
        <begin position="96"/>
        <end position="118"/>
    </location>
</feature>
<evidence type="ECO:0000256" key="2">
    <source>
        <dbReference type="ARBA" id="ARBA00022448"/>
    </source>
</evidence>
<feature type="transmembrane region" description="Helical" evidence="7">
    <location>
        <begin position="219"/>
        <end position="239"/>
    </location>
</feature>
<dbReference type="InterPro" id="IPR000515">
    <property type="entry name" value="MetI-like"/>
</dbReference>
<name>A0A2P2C410_9ZZZZ</name>
<dbReference type="Pfam" id="PF00528">
    <property type="entry name" value="BPD_transp_1"/>
    <property type="match status" value="1"/>
</dbReference>
<dbReference type="GO" id="GO:0055085">
    <property type="term" value="P:transmembrane transport"/>
    <property type="evidence" value="ECO:0007669"/>
    <property type="project" value="InterPro"/>
</dbReference>
<keyword evidence="3" id="KW-1003">Cell membrane</keyword>